<dbReference type="CDD" id="cd16321">
    <property type="entry name" value="MraZ_C"/>
    <property type="match status" value="1"/>
</dbReference>
<dbReference type="GO" id="GO:0000976">
    <property type="term" value="F:transcription cis-regulatory region binding"/>
    <property type="evidence" value="ECO:0007669"/>
    <property type="project" value="TreeGrafter"/>
</dbReference>
<comment type="subcellular location">
    <subcellularLocation>
        <location evidence="7">Cytoplasm</location>
        <location evidence="7">Nucleoid</location>
    </subcellularLocation>
</comment>
<dbReference type="PROSITE" id="PS51740">
    <property type="entry name" value="SPOVT_ABRB"/>
    <property type="match status" value="2"/>
</dbReference>
<keyword evidence="5 7" id="KW-0238">DNA-binding</keyword>
<evidence type="ECO:0000259" key="8">
    <source>
        <dbReference type="PROSITE" id="PS51740"/>
    </source>
</evidence>
<dbReference type="FunFam" id="3.40.1550.20:FF:000002">
    <property type="entry name" value="Transcriptional regulator MraZ"/>
    <property type="match status" value="1"/>
</dbReference>
<proteinExistence type="inferred from homology"/>
<organism evidence="9 10">
    <name type="scientific">Parablautia intestinalis</name>
    <dbReference type="NCBI Taxonomy" id="2320100"/>
    <lineage>
        <taxon>Bacteria</taxon>
        <taxon>Bacillati</taxon>
        <taxon>Bacillota</taxon>
        <taxon>Clostridia</taxon>
        <taxon>Lachnospirales</taxon>
        <taxon>Lachnospiraceae</taxon>
        <taxon>Parablautia</taxon>
    </lineage>
</organism>
<dbReference type="Gene3D" id="3.40.1550.20">
    <property type="entry name" value="Transcriptional regulator MraZ domain"/>
    <property type="match status" value="1"/>
</dbReference>
<dbReference type="Proteomes" id="UP000280696">
    <property type="component" value="Unassembled WGS sequence"/>
</dbReference>
<accession>A0A3A9AFJ4</accession>
<dbReference type="InterPro" id="IPR035642">
    <property type="entry name" value="MraZ_N"/>
</dbReference>
<dbReference type="InterPro" id="IPR038619">
    <property type="entry name" value="MraZ_sf"/>
</dbReference>
<evidence type="ECO:0000313" key="10">
    <source>
        <dbReference type="Proteomes" id="UP000280696"/>
    </source>
</evidence>
<feature type="domain" description="SpoVT-AbrB" evidence="8">
    <location>
        <begin position="5"/>
        <end position="47"/>
    </location>
</feature>
<gene>
    <name evidence="7 9" type="primary">mraZ</name>
    <name evidence="9" type="ORF">D7V94_14895</name>
</gene>
<dbReference type="InterPro" id="IPR003444">
    <property type="entry name" value="MraZ"/>
</dbReference>
<name>A0A3A9AFJ4_9FIRM</name>
<dbReference type="InterPro" id="IPR020603">
    <property type="entry name" value="MraZ_dom"/>
</dbReference>
<dbReference type="NCBIfam" id="TIGR00242">
    <property type="entry name" value="division/cell wall cluster transcriptional repressor MraZ"/>
    <property type="match status" value="1"/>
</dbReference>
<sequence length="143" mass="16316">MFMGEYNHTIDAKGRLIVPSKFREVLGDEFVVTKGMDGCLFVFDEPEWKNFEEKLRGLPMIDKEARQFTRFFLAGAASVEVDKQGRILLPAVLRDFAGITKDAVLVGVGNRVEIWSKDRWEGTVTYQDMEEISRHMIELGIGI</sequence>
<protein>
    <recommendedName>
        <fullName evidence="1 7">Transcriptional regulator MraZ</fullName>
    </recommendedName>
</protein>
<dbReference type="GO" id="GO:2000143">
    <property type="term" value="P:negative regulation of DNA-templated transcription initiation"/>
    <property type="evidence" value="ECO:0007669"/>
    <property type="project" value="TreeGrafter"/>
</dbReference>
<keyword evidence="3" id="KW-0677">Repeat</keyword>
<dbReference type="PANTHER" id="PTHR34701">
    <property type="entry name" value="TRANSCRIPTIONAL REGULATOR MRAZ"/>
    <property type="match status" value="1"/>
</dbReference>
<feature type="domain" description="SpoVT-AbrB" evidence="8">
    <location>
        <begin position="76"/>
        <end position="119"/>
    </location>
</feature>
<dbReference type="GO" id="GO:0003700">
    <property type="term" value="F:DNA-binding transcription factor activity"/>
    <property type="evidence" value="ECO:0007669"/>
    <property type="project" value="UniProtKB-UniRule"/>
</dbReference>
<dbReference type="SUPFAM" id="SSF89447">
    <property type="entry name" value="AbrB/MazE/MraZ-like"/>
    <property type="match status" value="1"/>
</dbReference>
<dbReference type="RefSeq" id="WP_120471127.1">
    <property type="nucleotide sequence ID" value="NZ_CATJBT010000142.1"/>
</dbReference>
<dbReference type="InterPro" id="IPR035644">
    <property type="entry name" value="MraZ_C"/>
</dbReference>
<reference evidence="9 10" key="1">
    <citation type="submission" date="2018-09" db="EMBL/GenBank/DDBJ databases">
        <title>Murine metabolic-syndrome-specific gut microbial biobank.</title>
        <authorList>
            <person name="Liu C."/>
        </authorList>
    </citation>
    <scope>NUCLEOTIDE SEQUENCE [LARGE SCALE GENOMIC DNA]</scope>
    <source>
        <strain evidence="9 10">0.1xD8-82</strain>
    </source>
</reference>
<evidence type="ECO:0000256" key="1">
    <source>
        <dbReference type="ARBA" id="ARBA00013860"/>
    </source>
</evidence>
<dbReference type="OrthoDB" id="9807753at2"/>
<evidence type="ECO:0000313" key="9">
    <source>
        <dbReference type="EMBL" id="RKI90149.1"/>
    </source>
</evidence>
<dbReference type="InterPro" id="IPR037914">
    <property type="entry name" value="SpoVT-AbrB_sf"/>
</dbReference>
<dbReference type="GO" id="GO:0009295">
    <property type="term" value="C:nucleoid"/>
    <property type="evidence" value="ECO:0007669"/>
    <property type="project" value="UniProtKB-SubCell"/>
</dbReference>
<comment type="subunit">
    <text evidence="7">Forms oligomers.</text>
</comment>
<evidence type="ECO:0000256" key="3">
    <source>
        <dbReference type="ARBA" id="ARBA00022737"/>
    </source>
</evidence>
<evidence type="ECO:0000256" key="2">
    <source>
        <dbReference type="ARBA" id="ARBA00022490"/>
    </source>
</evidence>
<comment type="caution">
    <text evidence="9">The sequence shown here is derived from an EMBL/GenBank/DDBJ whole genome shotgun (WGS) entry which is preliminary data.</text>
</comment>
<dbReference type="CDD" id="cd16320">
    <property type="entry name" value="MraZ_N"/>
    <property type="match status" value="1"/>
</dbReference>
<dbReference type="InterPro" id="IPR007159">
    <property type="entry name" value="SpoVT-AbrB_dom"/>
</dbReference>
<evidence type="ECO:0000256" key="4">
    <source>
        <dbReference type="ARBA" id="ARBA00023015"/>
    </source>
</evidence>
<dbReference type="EMBL" id="RAYQ01000016">
    <property type="protein sequence ID" value="RKI90149.1"/>
    <property type="molecule type" value="Genomic_DNA"/>
</dbReference>
<dbReference type="Pfam" id="PF02381">
    <property type="entry name" value="MraZ"/>
    <property type="match status" value="2"/>
</dbReference>
<evidence type="ECO:0000256" key="7">
    <source>
        <dbReference type="HAMAP-Rule" id="MF_01008"/>
    </source>
</evidence>
<keyword evidence="4 7" id="KW-0805">Transcription regulation</keyword>
<evidence type="ECO:0000256" key="6">
    <source>
        <dbReference type="ARBA" id="ARBA00023163"/>
    </source>
</evidence>
<comment type="similarity">
    <text evidence="7">Belongs to the MraZ family.</text>
</comment>
<dbReference type="HAMAP" id="MF_01008">
    <property type="entry name" value="MraZ"/>
    <property type="match status" value="1"/>
</dbReference>
<keyword evidence="2 7" id="KW-0963">Cytoplasm</keyword>
<dbReference type="GO" id="GO:0005737">
    <property type="term" value="C:cytoplasm"/>
    <property type="evidence" value="ECO:0007669"/>
    <property type="project" value="UniProtKB-UniRule"/>
</dbReference>
<dbReference type="AlphaFoldDB" id="A0A3A9AFJ4"/>
<keyword evidence="6 7" id="KW-0804">Transcription</keyword>
<dbReference type="PANTHER" id="PTHR34701:SF1">
    <property type="entry name" value="TRANSCRIPTIONAL REGULATOR MRAZ"/>
    <property type="match status" value="1"/>
</dbReference>
<keyword evidence="10" id="KW-1185">Reference proteome</keyword>
<evidence type="ECO:0000256" key="5">
    <source>
        <dbReference type="ARBA" id="ARBA00023125"/>
    </source>
</evidence>